<evidence type="ECO:0000256" key="2">
    <source>
        <dbReference type="ARBA" id="ARBA00004613"/>
    </source>
</evidence>
<feature type="transmembrane region" description="Helical" evidence="20">
    <location>
        <begin position="804"/>
        <end position="829"/>
    </location>
</feature>
<protein>
    <recommendedName>
        <fullName evidence="13">galacturonan 1,4-alpha-galacturonidase</fullName>
        <ecNumber evidence="13">3.2.1.67</ecNumber>
    </recommendedName>
    <alternativeName>
        <fullName evidence="15">Galacturan 1,4-alpha-galacturonidase</fullName>
    </alternativeName>
    <alternativeName>
        <fullName evidence="14">Poly(1,4-alpha-D-galacturonide)galacturonohydrolase</fullName>
    </alternativeName>
</protein>
<dbReference type="FunFam" id="2.160.20.10:FF:000027">
    <property type="entry name" value="Probable exopolygalacturonase X"/>
    <property type="match status" value="1"/>
</dbReference>
<dbReference type="GO" id="GO:0016020">
    <property type="term" value="C:membrane"/>
    <property type="evidence" value="ECO:0007669"/>
    <property type="project" value="UniProtKB-SubCell"/>
</dbReference>
<sequence length="980" mass="108897">MKVTSAFQLLLAGAALAAPNTERSLSISRDHAVSPKHPFKPLPDTARRTKVCHVESHGDGTDDSEYILDAIKKCNNGGRVVFDKSYTIGTALDLQFLKHIDLDITGHVQFTNDTDYWQAHAFKQIYQNATTFFQIGGEDVNIYGGGTLDGNGQVWYDLYAKDALILRPILVGIIGLKGGSIGPLNLRYSPQWYHFVANSSGVLFDGLDISGYSTSENEAKNTDGWDIYRSENIVIQNSVINNGDDCVSFKPNSTDILVQNLHCNGSHGISVGSLGQYKGEVDIVENVLVYNISMFNASDGARIKVWPGVSSELSSDLQGGGGSGNVQNITYDTMFVDNVDWAIELTQCYGQNNQTLCNEYPSNLTISDVWFKDFTGVTSTSKEPDVATLICSSPSVCSNIYASNINVTSPSGANDAICKNLIGVVLFQHFQTPRVFEAADTMEMNYDELTLQHLEEELDVKIYPGTEIMTDVGTHHFVRSSSNVLVPQPSNDPHDPLNWNPYWKLGVISLITASNFVMGIGPLAVAPMFGDLMKEFNSDLASVVQFTGVCILVLGFSNFFWVPVSETFGRRPVLIFSSLVCLGSNIWRAKATTYGSFMGACVLNGFGAGPCETLQPQVITDTFFLHERGFYNTLYFTFYFGSLMVGPILSGSMALHVGWRSFWWLNVAAFAAVIVLSIFFFPETKWHRLHPQEIHRTASQEHHQQITEQTADEKGSATQEEEVGDPFLHKGYPSKSQFNIYQPSPHWVKTMFLSFWTPWRLLLYPIVEYAAFVVSWSASCFLTANLTQSQAFAAPPYNWSSQSVGFTNFATLAGALIGLFTNGPLSDWISMRATKRNRGIREPEMRLPTLIPYILISILGNFIIAFGYEYHWDWRAIVIVGYTCAGMQVAALPAIASTYAVDSYKPVVGSVFIAITVNKNLWGYGFSKFITTWTEESGYIPAIMLNMCLATLWFSFGIVFYFYGKRFRKWTAKSDLHNVN</sequence>
<evidence type="ECO:0000256" key="8">
    <source>
        <dbReference type="ARBA" id="ARBA00023157"/>
    </source>
</evidence>
<feature type="transmembrane region" description="Helical" evidence="20">
    <location>
        <begin position="761"/>
        <end position="784"/>
    </location>
</feature>
<evidence type="ECO:0000256" key="4">
    <source>
        <dbReference type="ARBA" id="ARBA00022525"/>
    </source>
</evidence>
<feature type="transmembrane region" description="Helical" evidence="20">
    <location>
        <begin position="661"/>
        <end position="681"/>
    </location>
</feature>
<keyword evidence="6" id="KW-0677">Repeat</keyword>
<dbReference type="InterPro" id="IPR000743">
    <property type="entry name" value="Glyco_hydro_28"/>
</dbReference>
<dbReference type="InterPro" id="IPR011050">
    <property type="entry name" value="Pectin_lyase_fold/virulence"/>
</dbReference>
<evidence type="ECO:0000256" key="19">
    <source>
        <dbReference type="SAM" id="MobiDB-lite"/>
    </source>
</evidence>
<keyword evidence="7 18" id="KW-0378">Hydrolase</keyword>
<feature type="compositionally biased region" description="Basic and acidic residues" evidence="19">
    <location>
        <begin position="698"/>
        <end position="715"/>
    </location>
</feature>
<dbReference type="InterPro" id="IPR006626">
    <property type="entry name" value="PbH1"/>
</dbReference>
<feature type="active site" evidence="17">
    <location>
        <position position="267"/>
    </location>
</feature>
<feature type="transmembrane region" description="Helical" evidence="20">
    <location>
        <begin position="939"/>
        <end position="963"/>
    </location>
</feature>
<evidence type="ECO:0000313" key="23">
    <source>
        <dbReference type="EMBL" id="CRG88905.1"/>
    </source>
</evidence>
<dbReference type="SUPFAM" id="SSF103473">
    <property type="entry name" value="MFS general substrate transporter"/>
    <property type="match status" value="1"/>
</dbReference>
<keyword evidence="20" id="KW-0472">Membrane</keyword>
<dbReference type="InterPro" id="IPR020846">
    <property type="entry name" value="MFS_dom"/>
</dbReference>
<dbReference type="InterPro" id="IPR036259">
    <property type="entry name" value="MFS_trans_sf"/>
</dbReference>
<dbReference type="PROSITE" id="PS50850">
    <property type="entry name" value="MFS"/>
    <property type="match status" value="1"/>
</dbReference>
<evidence type="ECO:0000313" key="24">
    <source>
        <dbReference type="Proteomes" id="UP000054383"/>
    </source>
</evidence>
<evidence type="ECO:0000256" key="17">
    <source>
        <dbReference type="PROSITE-ProRule" id="PRU10052"/>
    </source>
</evidence>
<evidence type="ECO:0000256" key="12">
    <source>
        <dbReference type="ARBA" id="ARBA00037312"/>
    </source>
</evidence>
<evidence type="ECO:0000256" key="6">
    <source>
        <dbReference type="ARBA" id="ARBA00022737"/>
    </source>
</evidence>
<dbReference type="EC" id="3.2.1.67" evidence="13"/>
<dbReference type="GO" id="GO:0022857">
    <property type="term" value="F:transmembrane transporter activity"/>
    <property type="evidence" value="ECO:0007669"/>
    <property type="project" value="InterPro"/>
</dbReference>
<dbReference type="SMART" id="SM00710">
    <property type="entry name" value="PbH1"/>
    <property type="match status" value="5"/>
</dbReference>
<feature type="transmembrane region" description="Helical" evidence="20">
    <location>
        <begin position="874"/>
        <end position="895"/>
    </location>
</feature>
<dbReference type="PANTHER" id="PTHR31736">
    <property type="match status" value="1"/>
</dbReference>
<evidence type="ECO:0000256" key="21">
    <source>
        <dbReference type="SAM" id="SignalP"/>
    </source>
</evidence>
<feature type="transmembrane region" description="Helical" evidence="20">
    <location>
        <begin position="568"/>
        <end position="587"/>
    </location>
</feature>
<dbReference type="Gene3D" id="2.160.20.10">
    <property type="entry name" value="Single-stranded right-handed beta-helix, Pectin lyase-like"/>
    <property type="match status" value="1"/>
</dbReference>
<dbReference type="InterPro" id="IPR011701">
    <property type="entry name" value="MFS"/>
</dbReference>
<dbReference type="GO" id="GO:0045490">
    <property type="term" value="P:pectin catabolic process"/>
    <property type="evidence" value="ECO:0007669"/>
    <property type="project" value="UniProtKB-ARBA"/>
</dbReference>
<reference evidence="23 24" key="1">
    <citation type="submission" date="2015-04" db="EMBL/GenBank/DDBJ databases">
        <authorList>
            <person name="Syromyatnikov M.Y."/>
            <person name="Popov V.N."/>
        </authorList>
    </citation>
    <scope>NUCLEOTIDE SEQUENCE [LARGE SCALE GENOMIC DNA]</scope>
    <source>
        <strain evidence="23">WF-38-12</strain>
    </source>
</reference>
<keyword evidence="8" id="KW-1015">Disulfide bond</keyword>
<keyword evidence="24" id="KW-1185">Reference proteome</keyword>
<keyword evidence="4" id="KW-0964">Secreted</keyword>
<evidence type="ECO:0000256" key="5">
    <source>
        <dbReference type="ARBA" id="ARBA00022729"/>
    </source>
</evidence>
<keyword evidence="9" id="KW-0325">Glycoprotein</keyword>
<feature type="signal peptide" evidence="21">
    <location>
        <begin position="1"/>
        <end position="17"/>
    </location>
</feature>
<comment type="catalytic activity">
    <reaction evidence="16">
        <text>[(1-&gt;4)-alpha-D-galacturonosyl](n) + H2O = alpha-D-galacturonate + [(1-&gt;4)-alpha-D-galacturonosyl](n-1)</text>
        <dbReference type="Rhea" id="RHEA:14117"/>
        <dbReference type="Rhea" id="RHEA-COMP:14570"/>
        <dbReference type="Rhea" id="RHEA-COMP:14572"/>
        <dbReference type="ChEBI" id="CHEBI:15377"/>
        <dbReference type="ChEBI" id="CHEBI:58658"/>
        <dbReference type="ChEBI" id="CHEBI:140523"/>
        <dbReference type="EC" id="3.2.1.67"/>
    </reaction>
</comment>
<feature type="transmembrane region" description="Helical" evidence="20">
    <location>
        <begin position="850"/>
        <end position="868"/>
    </location>
</feature>
<feature type="transmembrane region" description="Helical" evidence="20">
    <location>
        <begin position="907"/>
        <end position="927"/>
    </location>
</feature>
<dbReference type="STRING" id="28573.A0A0U1M024"/>
<evidence type="ECO:0000256" key="11">
    <source>
        <dbReference type="ARBA" id="ARBA00023316"/>
    </source>
</evidence>
<evidence type="ECO:0000256" key="16">
    <source>
        <dbReference type="ARBA" id="ARBA00048766"/>
    </source>
</evidence>
<evidence type="ECO:0000256" key="3">
    <source>
        <dbReference type="ARBA" id="ARBA00008834"/>
    </source>
</evidence>
<dbReference type="AlphaFoldDB" id="A0A0U1M024"/>
<evidence type="ECO:0000256" key="20">
    <source>
        <dbReference type="SAM" id="Phobius"/>
    </source>
</evidence>
<accession>A0A0U1M024</accession>
<dbReference type="EMBL" id="CVMT01000005">
    <property type="protein sequence ID" value="CRG88905.1"/>
    <property type="molecule type" value="Genomic_DNA"/>
</dbReference>
<dbReference type="PROSITE" id="PS00502">
    <property type="entry name" value="POLYGALACTURONASE"/>
    <property type="match status" value="1"/>
</dbReference>
<dbReference type="GO" id="GO:0047911">
    <property type="term" value="F:galacturan 1,4-alpha-galacturonidase activity"/>
    <property type="evidence" value="ECO:0007669"/>
    <property type="project" value="UniProtKB-EC"/>
</dbReference>
<evidence type="ECO:0000256" key="10">
    <source>
        <dbReference type="ARBA" id="ARBA00023295"/>
    </source>
</evidence>
<dbReference type="OrthoDB" id="5215911at2759"/>
<feature type="region of interest" description="Disordered" evidence="19">
    <location>
        <begin position="698"/>
        <end position="720"/>
    </location>
</feature>
<feature type="transmembrane region" description="Helical" evidence="20">
    <location>
        <begin position="540"/>
        <end position="562"/>
    </location>
</feature>
<evidence type="ECO:0000256" key="1">
    <source>
        <dbReference type="ARBA" id="ARBA00004141"/>
    </source>
</evidence>
<evidence type="ECO:0000256" key="13">
    <source>
        <dbReference type="ARBA" id="ARBA00038933"/>
    </source>
</evidence>
<dbReference type="Proteomes" id="UP000054383">
    <property type="component" value="Unassembled WGS sequence"/>
</dbReference>
<dbReference type="FunFam" id="1.20.1250.20:FF:000811">
    <property type="entry name" value="MFS transporter, putative"/>
    <property type="match status" value="1"/>
</dbReference>
<keyword evidence="20" id="KW-0812">Transmembrane</keyword>
<comment type="function">
    <text evidence="12">Specific in hydrolyzing the terminal glycosidic bond of polygalacturonic acid and oligogalacturonates.</text>
</comment>
<dbReference type="Pfam" id="PF00295">
    <property type="entry name" value="Glyco_hydro_28"/>
    <property type="match status" value="1"/>
</dbReference>
<feature type="transmembrane region" description="Helical" evidence="20">
    <location>
        <begin position="502"/>
        <end position="528"/>
    </location>
</feature>
<dbReference type="InterPro" id="IPR012334">
    <property type="entry name" value="Pectin_lyas_fold"/>
</dbReference>
<feature type="transmembrane region" description="Helical" evidence="20">
    <location>
        <begin position="634"/>
        <end position="655"/>
    </location>
</feature>
<dbReference type="GO" id="GO:0004650">
    <property type="term" value="F:polygalacturonase activity"/>
    <property type="evidence" value="ECO:0007669"/>
    <property type="project" value="InterPro"/>
</dbReference>
<dbReference type="Pfam" id="PF07690">
    <property type="entry name" value="MFS_1"/>
    <property type="match status" value="1"/>
</dbReference>
<evidence type="ECO:0000256" key="15">
    <source>
        <dbReference type="ARBA" id="ARBA00043142"/>
    </source>
</evidence>
<evidence type="ECO:0000256" key="7">
    <source>
        <dbReference type="ARBA" id="ARBA00022801"/>
    </source>
</evidence>
<organism evidence="23 24">
    <name type="scientific">Talaromyces islandicus</name>
    <name type="common">Penicillium islandicum</name>
    <dbReference type="NCBI Taxonomy" id="28573"/>
    <lineage>
        <taxon>Eukaryota</taxon>
        <taxon>Fungi</taxon>
        <taxon>Dikarya</taxon>
        <taxon>Ascomycota</taxon>
        <taxon>Pezizomycotina</taxon>
        <taxon>Eurotiomycetes</taxon>
        <taxon>Eurotiomycetidae</taxon>
        <taxon>Eurotiales</taxon>
        <taxon>Trichocomaceae</taxon>
        <taxon>Talaromyces</taxon>
        <taxon>Talaromyces sect. Islandici</taxon>
    </lineage>
</organism>
<comment type="similarity">
    <text evidence="3 18">Belongs to the glycosyl hydrolase 28 family.</text>
</comment>
<proteinExistence type="inferred from homology"/>
<dbReference type="PANTHER" id="PTHR31736:SF14">
    <property type="entry name" value="EXOPOLYGALACTURONASE X-1-RELATED"/>
    <property type="match status" value="1"/>
</dbReference>
<keyword evidence="10 18" id="KW-0326">Glycosidase</keyword>
<keyword evidence="5 21" id="KW-0732">Signal</keyword>
<feature type="chain" id="PRO_5006711404" description="galacturonan 1,4-alpha-galacturonidase" evidence="21">
    <location>
        <begin position="18"/>
        <end position="980"/>
    </location>
</feature>
<keyword evidence="11" id="KW-0961">Cell wall biogenesis/degradation</keyword>
<dbReference type="Gene3D" id="1.20.1250.20">
    <property type="entry name" value="MFS general substrate transporter like domains"/>
    <property type="match status" value="1"/>
</dbReference>
<dbReference type="SUPFAM" id="SSF51126">
    <property type="entry name" value="Pectin lyase-like"/>
    <property type="match status" value="1"/>
</dbReference>
<keyword evidence="20" id="KW-1133">Transmembrane helix</keyword>
<gene>
    <name evidence="23" type="ORF">PISL3812_05940</name>
</gene>
<evidence type="ECO:0000256" key="9">
    <source>
        <dbReference type="ARBA" id="ARBA00023180"/>
    </source>
</evidence>
<name>A0A0U1M024_TALIS</name>
<dbReference type="GO" id="GO:0005576">
    <property type="term" value="C:extracellular region"/>
    <property type="evidence" value="ECO:0007669"/>
    <property type="project" value="UniProtKB-SubCell"/>
</dbReference>
<dbReference type="GO" id="GO:0071555">
    <property type="term" value="P:cell wall organization"/>
    <property type="evidence" value="ECO:0007669"/>
    <property type="project" value="UniProtKB-KW"/>
</dbReference>
<evidence type="ECO:0000256" key="18">
    <source>
        <dbReference type="RuleBase" id="RU361169"/>
    </source>
</evidence>
<evidence type="ECO:0000259" key="22">
    <source>
        <dbReference type="PROSITE" id="PS50850"/>
    </source>
</evidence>
<comment type="subcellular location">
    <subcellularLocation>
        <location evidence="1">Membrane</location>
        <topology evidence="1">Multi-pass membrane protein</topology>
    </subcellularLocation>
    <subcellularLocation>
        <location evidence="2">Secreted</location>
    </subcellularLocation>
</comment>
<feature type="domain" description="Major facilitator superfamily (MFS) profile" evidence="22">
    <location>
        <begin position="507"/>
        <end position="980"/>
    </location>
</feature>
<evidence type="ECO:0000256" key="14">
    <source>
        <dbReference type="ARBA" id="ARBA00041604"/>
    </source>
</evidence>